<dbReference type="EMBL" id="LGCI01000005">
    <property type="protein sequence ID" value="KOY83716.1"/>
    <property type="molecule type" value="Genomic_DNA"/>
</dbReference>
<proteinExistence type="predicted"/>
<accession>A0A0M9DMX9</accession>
<dbReference type="AlphaFoldDB" id="A0A0M9DMX9"/>
<comment type="caution">
    <text evidence="1">The sequence shown here is derived from an EMBL/GenBank/DDBJ whole genome shotgun (WGS) entry which is preliminary data.</text>
</comment>
<dbReference type="Proteomes" id="UP000037977">
    <property type="component" value="Unassembled WGS sequence"/>
</dbReference>
<keyword evidence="2" id="KW-1185">Reference proteome</keyword>
<gene>
    <name evidence="1" type="ORF">ADM90_09900</name>
</gene>
<organism evidence="1 2">
    <name type="scientific">Lysinibacillus macroides</name>
    <dbReference type="NCBI Taxonomy" id="33935"/>
    <lineage>
        <taxon>Bacteria</taxon>
        <taxon>Bacillati</taxon>
        <taxon>Bacillota</taxon>
        <taxon>Bacilli</taxon>
        <taxon>Bacillales</taxon>
        <taxon>Bacillaceae</taxon>
        <taxon>Lysinibacillus</taxon>
    </lineage>
</organism>
<protein>
    <submittedName>
        <fullName evidence="1">Uncharacterized protein</fullName>
    </submittedName>
</protein>
<evidence type="ECO:0000313" key="1">
    <source>
        <dbReference type="EMBL" id="KOY83716.1"/>
    </source>
</evidence>
<dbReference type="PATRIC" id="fig|33935.3.peg.1487"/>
<reference evidence="1 2" key="1">
    <citation type="submission" date="2015-07" db="EMBL/GenBank/DDBJ databases">
        <title>Genome sequencing project for genomic taxonomy and phylogenomics of Bacillus-like bacteria.</title>
        <authorList>
            <person name="Liu B."/>
            <person name="Wang J."/>
            <person name="Zhu Y."/>
            <person name="Liu G."/>
            <person name="Chen Q."/>
            <person name="Chen Z."/>
            <person name="Che J."/>
            <person name="Ge C."/>
            <person name="Shi H."/>
            <person name="Pan Z."/>
            <person name="Liu X."/>
        </authorList>
    </citation>
    <scope>NUCLEOTIDE SEQUENCE [LARGE SCALE GENOMIC DNA]</scope>
    <source>
        <strain evidence="1 2">DSM 54</strain>
    </source>
</reference>
<evidence type="ECO:0000313" key="2">
    <source>
        <dbReference type="Proteomes" id="UP000037977"/>
    </source>
</evidence>
<sequence>MAERLQQELVKELSREHVLYGTKAQAIAKREDNDDVVFWISAIEQYAIVHLTYAQETSKIFPITKLFSAEELEEYCKHIFQYYERE</sequence>
<name>A0A0M9DMX9_9BACI</name>